<accession>A0A6A5FMQ9</accession>
<proteinExistence type="predicted"/>
<dbReference type="EMBL" id="VHII01000003">
    <property type="protein sequence ID" value="KAF1392514.1"/>
    <property type="molecule type" value="Genomic_DNA"/>
</dbReference>
<evidence type="ECO:0000313" key="1">
    <source>
        <dbReference type="EMBL" id="KAF1392514.1"/>
    </source>
</evidence>
<comment type="caution">
    <text evidence="1">The sequence shown here is derived from an EMBL/GenBank/DDBJ whole genome shotgun (WGS) entry which is preliminary data.</text>
</comment>
<keyword evidence="2" id="KW-1185">Reference proteome</keyword>
<dbReference type="AlphaFoldDB" id="A0A6A5FMQ9"/>
<organism evidence="1 2">
    <name type="scientific">Perca fluviatilis</name>
    <name type="common">European perch</name>
    <dbReference type="NCBI Taxonomy" id="8168"/>
    <lineage>
        <taxon>Eukaryota</taxon>
        <taxon>Metazoa</taxon>
        <taxon>Chordata</taxon>
        <taxon>Craniata</taxon>
        <taxon>Vertebrata</taxon>
        <taxon>Euteleostomi</taxon>
        <taxon>Actinopterygii</taxon>
        <taxon>Neopterygii</taxon>
        <taxon>Teleostei</taxon>
        <taxon>Neoteleostei</taxon>
        <taxon>Acanthomorphata</taxon>
        <taxon>Eupercaria</taxon>
        <taxon>Perciformes</taxon>
        <taxon>Percoidei</taxon>
        <taxon>Percidae</taxon>
        <taxon>Percinae</taxon>
        <taxon>Perca</taxon>
    </lineage>
</organism>
<sequence>MSLFNWMRFVYRFAQGLRLRQIDMMTDDIVASTTTLSKMAKKLRDGKPVLRQWREEKEENDRGWEGRTSLWLLMKVTSDTKESTDMEELLVGGKGRSGCLGCLV</sequence>
<evidence type="ECO:0000313" key="2">
    <source>
        <dbReference type="Proteomes" id="UP000465112"/>
    </source>
</evidence>
<reference evidence="1 2" key="1">
    <citation type="submission" date="2019-06" db="EMBL/GenBank/DDBJ databases">
        <title>A chromosome-scale genome assembly of the European perch, Perca fluviatilis.</title>
        <authorList>
            <person name="Roques C."/>
            <person name="Zahm M."/>
            <person name="Cabau C."/>
            <person name="Klopp C."/>
            <person name="Bouchez O."/>
            <person name="Donnadieu C."/>
            <person name="Kuhl H."/>
            <person name="Gislard M."/>
            <person name="Guendouz S."/>
            <person name="Journot L."/>
            <person name="Haffray P."/>
            <person name="Bestin A."/>
            <person name="Morvezen R."/>
            <person name="Feron R."/>
            <person name="Wen M."/>
            <person name="Jouanno E."/>
            <person name="Herpin A."/>
            <person name="Schartl M."/>
            <person name="Postlethwait J."/>
            <person name="Schaerlinger B."/>
            <person name="Chardard D."/>
            <person name="Lecocq T."/>
            <person name="Poncet C."/>
            <person name="Jaffrelo L."/>
            <person name="Lampietro C."/>
            <person name="Guiguen Y."/>
        </authorList>
    </citation>
    <scope>NUCLEOTIDE SEQUENCE [LARGE SCALE GENOMIC DNA]</scope>
    <source>
        <tissue evidence="1">Blood</tissue>
    </source>
</reference>
<dbReference type="Proteomes" id="UP000465112">
    <property type="component" value="Chromosome 3"/>
</dbReference>
<protein>
    <submittedName>
        <fullName evidence="1">Uncharacterized protein</fullName>
    </submittedName>
</protein>
<name>A0A6A5FMQ9_PERFL</name>
<gene>
    <name evidence="1" type="ORF">PFLUV_G00028800</name>
</gene>